<dbReference type="OrthoDB" id="9790390at2"/>
<comment type="similarity">
    <text evidence="1">Belongs to the thioredoxin family.</text>
</comment>
<sequence length="127" mass="14345">MSYQDLTKDTFQDALNQDGTLVIDFWAPWCGPCQQFSPTFEAAAEKHTDIKFYKVNTDEEQEIAQALKIRSIPTLMIFRDRILLFSQPGALAPADFESLLTKVQEVDMDQVRAEIAAQEQDGGQDQA</sequence>
<organism evidence="9 10">
    <name type="scientific">Oligella ureolytica</name>
    <dbReference type="NCBI Taxonomy" id="90244"/>
    <lineage>
        <taxon>Bacteria</taxon>
        <taxon>Pseudomonadati</taxon>
        <taxon>Pseudomonadota</taxon>
        <taxon>Betaproteobacteria</taxon>
        <taxon>Burkholderiales</taxon>
        <taxon>Alcaligenaceae</taxon>
        <taxon>Oligella</taxon>
    </lineage>
</organism>
<dbReference type="GO" id="GO:0005829">
    <property type="term" value="C:cytosol"/>
    <property type="evidence" value="ECO:0007669"/>
    <property type="project" value="TreeGrafter"/>
</dbReference>
<dbReference type="Gene3D" id="3.40.30.10">
    <property type="entry name" value="Glutaredoxin"/>
    <property type="match status" value="1"/>
</dbReference>
<evidence type="ECO:0000313" key="10">
    <source>
        <dbReference type="Proteomes" id="UP000254603"/>
    </source>
</evidence>
<dbReference type="Proteomes" id="UP000594903">
    <property type="component" value="Chromosome"/>
</dbReference>
<reference evidence="9 10" key="1">
    <citation type="submission" date="2018-06" db="EMBL/GenBank/DDBJ databases">
        <authorList>
            <consortium name="Pathogen Informatics"/>
            <person name="Doyle S."/>
        </authorList>
    </citation>
    <scope>NUCLEOTIDE SEQUENCE [LARGE SCALE GENOMIC DNA]</scope>
    <source>
        <strain evidence="9 10">NCTC11997</strain>
    </source>
</reference>
<dbReference type="PROSITE" id="PS00194">
    <property type="entry name" value="THIOREDOXIN_1"/>
    <property type="match status" value="1"/>
</dbReference>
<keyword evidence="2" id="KW-0813">Transport</keyword>
<evidence type="ECO:0000256" key="4">
    <source>
        <dbReference type="ARBA" id="ARBA00023157"/>
    </source>
</evidence>
<dbReference type="STRING" id="1122619.GCA_000373745_01325"/>
<dbReference type="AlphaFoldDB" id="A0A378XIN9"/>
<keyword evidence="9" id="KW-0560">Oxidoreductase</keyword>
<evidence type="ECO:0000256" key="3">
    <source>
        <dbReference type="ARBA" id="ARBA00022982"/>
    </source>
</evidence>
<evidence type="ECO:0000313" key="11">
    <source>
        <dbReference type="Proteomes" id="UP000594903"/>
    </source>
</evidence>
<keyword evidence="5" id="KW-0676">Redox-active center</keyword>
<protein>
    <recommendedName>
        <fullName evidence="6">Thioredoxin</fullName>
    </recommendedName>
</protein>
<dbReference type="PRINTS" id="PR00421">
    <property type="entry name" value="THIOREDOXIN"/>
</dbReference>
<dbReference type="NCBIfam" id="TIGR01068">
    <property type="entry name" value="thioredoxin"/>
    <property type="match status" value="1"/>
</dbReference>
<evidence type="ECO:0000256" key="5">
    <source>
        <dbReference type="ARBA" id="ARBA00023284"/>
    </source>
</evidence>
<dbReference type="InterPro" id="IPR013766">
    <property type="entry name" value="Thioredoxin_domain"/>
</dbReference>
<dbReference type="RefSeq" id="WP_018574509.1">
    <property type="nucleotide sequence ID" value="NZ_CP065725.1"/>
</dbReference>
<evidence type="ECO:0000256" key="1">
    <source>
        <dbReference type="ARBA" id="ARBA00008987"/>
    </source>
</evidence>
<dbReference type="Proteomes" id="UP000254603">
    <property type="component" value="Unassembled WGS sequence"/>
</dbReference>
<evidence type="ECO:0000259" key="7">
    <source>
        <dbReference type="PROSITE" id="PS51352"/>
    </source>
</evidence>
<evidence type="ECO:0000313" key="8">
    <source>
        <dbReference type="EMBL" id="QPT40028.1"/>
    </source>
</evidence>
<reference evidence="8 11" key="2">
    <citation type="submission" date="2020-12" db="EMBL/GenBank/DDBJ databases">
        <title>FDA dAtabase for Regulatory Grade micrObial Sequences (FDA-ARGOS): Supporting development and validation of Infectious Disease Dx tests.</title>
        <authorList>
            <person name="Sproer C."/>
            <person name="Gronow S."/>
            <person name="Severitt S."/>
            <person name="Schroder I."/>
            <person name="Tallon L."/>
            <person name="Sadzewicz L."/>
            <person name="Zhao X."/>
            <person name="Boylan J."/>
            <person name="Ott S."/>
            <person name="Bowen H."/>
            <person name="Vavikolanu K."/>
            <person name="Mehta A."/>
            <person name="Aluvathingal J."/>
            <person name="Nadendla S."/>
            <person name="Lowell S."/>
            <person name="Myers T."/>
            <person name="Yan Y."/>
            <person name="Sichtig H."/>
        </authorList>
    </citation>
    <scope>NUCLEOTIDE SEQUENCE [LARGE SCALE GENOMIC DNA]</scope>
    <source>
        <strain evidence="8 11">FDAARGOS_872</strain>
    </source>
</reference>
<keyword evidence="11" id="KW-1185">Reference proteome</keyword>
<evidence type="ECO:0000256" key="2">
    <source>
        <dbReference type="ARBA" id="ARBA00022448"/>
    </source>
</evidence>
<dbReference type="Pfam" id="PF00085">
    <property type="entry name" value="Thioredoxin"/>
    <property type="match status" value="1"/>
</dbReference>
<keyword evidence="3" id="KW-0249">Electron transport</keyword>
<dbReference type="EMBL" id="CP065725">
    <property type="protein sequence ID" value="QPT40028.1"/>
    <property type="molecule type" value="Genomic_DNA"/>
</dbReference>
<dbReference type="PROSITE" id="PS51352">
    <property type="entry name" value="THIOREDOXIN_2"/>
    <property type="match status" value="1"/>
</dbReference>
<dbReference type="CDD" id="cd02947">
    <property type="entry name" value="TRX_family"/>
    <property type="match status" value="1"/>
</dbReference>
<dbReference type="PANTHER" id="PTHR45663:SF40">
    <property type="entry name" value="THIOREDOXIN 2"/>
    <property type="match status" value="1"/>
</dbReference>
<name>A0A378XIN9_9BURK</name>
<dbReference type="GO" id="GO:0015035">
    <property type="term" value="F:protein-disulfide reductase activity"/>
    <property type="evidence" value="ECO:0007669"/>
    <property type="project" value="UniProtKB-UniRule"/>
</dbReference>
<proteinExistence type="inferred from homology"/>
<gene>
    <name evidence="9" type="primary">trxC</name>
    <name evidence="8" type="synonym">trxA</name>
    <name evidence="8" type="ORF">I6G29_13155</name>
    <name evidence="9" type="ORF">NCTC11997_02701</name>
</gene>
<feature type="domain" description="Thioredoxin" evidence="7">
    <location>
        <begin position="1"/>
        <end position="105"/>
    </location>
</feature>
<dbReference type="InterPro" id="IPR005746">
    <property type="entry name" value="Thioredoxin"/>
</dbReference>
<evidence type="ECO:0000313" key="9">
    <source>
        <dbReference type="EMBL" id="SUA58365.1"/>
    </source>
</evidence>
<keyword evidence="4" id="KW-1015">Disulfide bond</keyword>
<dbReference type="InterPro" id="IPR036249">
    <property type="entry name" value="Thioredoxin-like_sf"/>
</dbReference>
<evidence type="ECO:0000256" key="6">
    <source>
        <dbReference type="NCBIfam" id="TIGR01068"/>
    </source>
</evidence>
<dbReference type="SUPFAM" id="SSF52833">
    <property type="entry name" value="Thioredoxin-like"/>
    <property type="match status" value="1"/>
</dbReference>
<dbReference type="EMBL" id="UGSB01000001">
    <property type="protein sequence ID" value="SUA58365.1"/>
    <property type="molecule type" value="Genomic_DNA"/>
</dbReference>
<accession>A0A378XIN9</accession>
<dbReference type="PANTHER" id="PTHR45663">
    <property type="entry name" value="GEO12009P1"/>
    <property type="match status" value="1"/>
</dbReference>
<dbReference type="InterPro" id="IPR017937">
    <property type="entry name" value="Thioredoxin_CS"/>
</dbReference>